<dbReference type="AlphaFoldDB" id="A0A401GQM6"/>
<protein>
    <recommendedName>
        <fullName evidence="1">G domain-containing protein</fullName>
    </recommendedName>
</protein>
<accession>A0A401GQM6</accession>
<dbReference type="InterPro" id="IPR006073">
    <property type="entry name" value="GTP-bd"/>
</dbReference>
<dbReference type="InParanoid" id="A0A401GQM6"/>
<evidence type="ECO:0000259" key="1">
    <source>
        <dbReference type="Pfam" id="PF01926"/>
    </source>
</evidence>
<feature type="domain" description="G" evidence="1">
    <location>
        <begin position="27"/>
        <end position="119"/>
    </location>
</feature>
<name>A0A401GQM6_9APHY</name>
<dbReference type="GeneID" id="38781468"/>
<sequence length="210" mass="23452">MGIKNFLGKLFARRVELDEIKQDDIIILVVGPTGSGKSSFINTAAKKHLVSVGHGLASRTSTVKTVKCLIPNDGDGRSVIFVDTPAFNNSEKTIAEVENVLERWLKQNKVQNNTIAGILYLHPISQPRMTERPAAHLARLMRLAGDDPKRILLVTTMWPSGDRTTAERREGEILEKYWNGTGRDDAIHYEEQTPEAAWIVVERLLEGSDH</sequence>
<dbReference type="RefSeq" id="XP_027615464.1">
    <property type="nucleotide sequence ID" value="XM_027759663.1"/>
</dbReference>
<dbReference type="EMBL" id="BFAD01000006">
    <property type="protein sequence ID" value="GBE84551.1"/>
    <property type="molecule type" value="Genomic_DNA"/>
</dbReference>
<dbReference type="Proteomes" id="UP000287166">
    <property type="component" value="Unassembled WGS sequence"/>
</dbReference>
<proteinExistence type="predicted"/>
<evidence type="ECO:0000313" key="3">
    <source>
        <dbReference type="Proteomes" id="UP000287166"/>
    </source>
</evidence>
<dbReference type="Gene3D" id="3.40.50.300">
    <property type="entry name" value="P-loop containing nucleotide triphosphate hydrolases"/>
    <property type="match status" value="1"/>
</dbReference>
<dbReference type="InterPro" id="IPR027417">
    <property type="entry name" value="P-loop_NTPase"/>
</dbReference>
<evidence type="ECO:0000313" key="2">
    <source>
        <dbReference type="EMBL" id="GBE84551.1"/>
    </source>
</evidence>
<keyword evidence="3" id="KW-1185">Reference proteome</keyword>
<dbReference type="OrthoDB" id="2846732at2759"/>
<dbReference type="GO" id="GO:0005525">
    <property type="term" value="F:GTP binding"/>
    <property type="evidence" value="ECO:0007669"/>
    <property type="project" value="InterPro"/>
</dbReference>
<organism evidence="2 3">
    <name type="scientific">Sparassis crispa</name>
    <dbReference type="NCBI Taxonomy" id="139825"/>
    <lineage>
        <taxon>Eukaryota</taxon>
        <taxon>Fungi</taxon>
        <taxon>Dikarya</taxon>
        <taxon>Basidiomycota</taxon>
        <taxon>Agaricomycotina</taxon>
        <taxon>Agaricomycetes</taxon>
        <taxon>Polyporales</taxon>
        <taxon>Sparassidaceae</taxon>
        <taxon>Sparassis</taxon>
    </lineage>
</organism>
<gene>
    <name evidence="2" type="ORF">SCP_0605300</name>
</gene>
<comment type="caution">
    <text evidence="2">The sequence shown here is derived from an EMBL/GenBank/DDBJ whole genome shotgun (WGS) entry which is preliminary data.</text>
</comment>
<reference evidence="2 3" key="1">
    <citation type="journal article" date="2018" name="Sci. Rep.">
        <title>Genome sequence of the cauliflower mushroom Sparassis crispa (Hanabiratake) and its association with beneficial usage.</title>
        <authorList>
            <person name="Kiyama R."/>
            <person name="Furutani Y."/>
            <person name="Kawaguchi K."/>
            <person name="Nakanishi T."/>
        </authorList>
    </citation>
    <scope>NUCLEOTIDE SEQUENCE [LARGE SCALE GENOMIC DNA]</scope>
</reference>
<dbReference type="SUPFAM" id="SSF52540">
    <property type="entry name" value="P-loop containing nucleoside triphosphate hydrolases"/>
    <property type="match status" value="1"/>
</dbReference>
<dbReference type="Pfam" id="PF01926">
    <property type="entry name" value="MMR_HSR1"/>
    <property type="match status" value="1"/>
</dbReference>